<comment type="caution">
    <text evidence="13">The sequence shown here is derived from an EMBL/GenBank/DDBJ whole genome shotgun (WGS) entry which is preliminary data.</text>
</comment>
<evidence type="ECO:0000256" key="9">
    <source>
        <dbReference type="ARBA" id="ARBA00023049"/>
    </source>
</evidence>
<keyword evidence="8 11" id="KW-1133">Transmembrane helix</keyword>
<keyword evidence="7 11" id="KW-0862">Zinc</keyword>
<feature type="transmembrane region" description="Helical" evidence="11">
    <location>
        <begin position="94"/>
        <end position="116"/>
    </location>
</feature>
<name>A0A1F6AH89_9BACT</name>
<dbReference type="SUPFAM" id="SSF50156">
    <property type="entry name" value="PDZ domain-like"/>
    <property type="match status" value="1"/>
</dbReference>
<dbReference type="STRING" id="1798392.A3A79_01020"/>
<dbReference type="EMBL" id="MFJV01000001">
    <property type="protein sequence ID" value="OGG23773.1"/>
    <property type="molecule type" value="Genomic_DNA"/>
</dbReference>
<evidence type="ECO:0000256" key="5">
    <source>
        <dbReference type="ARBA" id="ARBA00022692"/>
    </source>
</evidence>
<dbReference type="InterPro" id="IPR004387">
    <property type="entry name" value="Pept_M50_Zn"/>
</dbReference>
<comment type="similarity">
    <text evidence="3 11">Belongs to the peptidase M50B family.</text>
</comment>
<dbReference type="GO" id="GO:0046872">
    <property type="term" value="F:metal ion binding"/>
    <property type="evidence" value="ECO:0007669"/>
    <property type="project" value="UniProtKB-KW"/>
</dbReference>
<dbReference type="InterPro" id="IPR001478">
    <property type="entry name" value="PDZ"/>
</dbReference>
<evidence type="ECO:0000256" key="3">
    <source>
        <dbReference type="ARBA" id="ARBA00007931"/>
    </source>
</evidence>
<dbReference type="NCBIfam" id="TIGR00054">
    <property type="entry name" value="RIP metalloprotease RseP"/>
    <property type="match status" value="1"/>
</dbReference>
<gene>
    <name evidence="13" type="ORF">A3A79_01020</name>
</gene>
<dbReference type="CDD" id="cd06163">
    <property type="entry name" value="S2P-M50_PDZ_RseP-like"/>
    <property type="match status" value="1"/>
</dbReference>
<dbReference type="Gene3D" id="2.30.42.10">
    <property type="match status" value="1"/>
</dbReference>
<sequence length="351" mass="38420">MILTAVTFFVILSILVLVHELGHFLVARFFGVDVEEFGLGLPPRIFGKKVRGTMYSVNWLPIGGFVKLAGEDDEEKGQQKGKVLFWQKTKKQRAAILLAGVAMNFFLAVGITSYLLTQGVMEPSGRVHIERVLEETPAAAAGLMENDVIAKLDDKEITKPSDLIDATKSLAGQAVTLTVIRENREFQVSVTPRKEYPQGQGPMGVAISDLEKKTYPISIAPIKSLEINLLRGRDMLGSLGILFWRLITLQPLQADVAGPIGIAQVTGQAVQFGLLAVLEFMSILSLNLAVLNVLPIPALDGGRLAFVFLEKILGRRIKPAFEKSTHQIGMVILFALILLISINDILRLVRG</sequence>
<feature type="transmembrane region" description="Helical" evidence="11">
    <location>
        <begin position="328"/>
        <end position="346"/>
    </location>
</feature>
<dbReference type="GO" id="GO:0016020">
    <property type="term" value="C:membrane"/>
    <property type="evidence" value="ECO:0007669"/>
    <property type="project" value="UniProtKB-SubCell"/>
</dbReference>
<dbReference type="EC" id="3.4.24.-" evidence="11"/>
<evidence type="ECO:0000256" key="6">
    <source>
        <dbReference type="ARBA" id="ARBA00022801"/>
    </source>
</evidence>
<evidence type="ECO:0000256" key="7">
    <source>
        <dbReference type="ARBA" id="ARBA00022833"/>
    </source>
</evidence>
<dbReference type="PANTHER" id="PTHR42837">
    <property type="entry name" value="REGULATOR OF SIGMA-E PROTEASE RSEP"/>
    <property type="match status" value="1"/>
</dbReference>
<feature type="transmembrane region" description="Helical" evidence="11">
    <location>
        <begin position="272"/>
        <end position="294"/>
    </location>
</feature>
<comment type="subcellular location">
    <subcellularLocation>
        <location evidence="2">Membrane</location>
        <topology evidence="2">Multi-pass membrane protein</topology>
    </subcellularLocation>
</comment>
<evidence type="ECO:0000256" key="8">
    <source>
        <dbReference type="ARBA" id="ARBA00022989"/>
    </source>
</evidence>
<dbReference type="Pfam" id="PF02163">
    <property type="entry name" value="Peptidase_M50"/>
    <property type="match status" value="1"/>
</dbReference>
<evidence type="ECO:0000256" key="10">
    <source>
        <dbReference type="ARBA" id="ARBA00023136"/>
    </source>
</evidence>
<evidence type="ECO:0000313" key="14">
    <source>
        <dbReference type="Proteomes" id="UP000178759"/>
    </source>
</evidence>
<dbReference type="AlphaFoldDB" id="A0A1F6AH89"/>
<keyword evidence="4 13" id="KW-0645">Protease</keyword>
<evidence type="ECO:0000313" key="13">
    <source>
        <dbReference type="EMBL" id="OGG23773.1"/>
    </source>
</evidence>
<evidence type="ECO:0000256" key="11">
    <source>
        <dbReference type="RuleBase" id="RU362031"/>
    </source>
</evidence>
<evidence type="ECO:0000256" key="2">
    <source>
        <dbReference type="ARBA" id="ARBA00004141"/>
    </source>
</evidence>
<organism evidence="13 14">
    <name type="scientific">Candidatus Gottesmanbacteria bacterium RIFCSPLOWO2_01_FULL_43_11b</name>
    <dbReference type="NCBI Taxonomy" id="1798392"/>
    <lineage>
        <taxon>Bacteria</taxon>
        <taxon>Candidatus Gottesmaniibacteriota</taxon>
    </lineage>
</organism>
<keyword evidence="5 11" id="KW-0812">Transmembrane</keyword>
<comment type="cofactor">
    <cofactor evidence="1 11">
        <name>Zn(2+)</name>
        <dbReference type="ChEBI" id="CHEBI:29105"/>
    </cofactor>
</comment>
<evidence type="ECO:0000256" key="4">
    <source>
        <dbReference type="ARBA" id="ARBA00022670"/>
    </source>
</evidence>
<dbReference type="InterPro" id="IPR036034">
    <property type="entry name" value="PDZ_sf"/>
</dbReference>
<keyword evidence="11" id="KW-0479">Metal-binding</keyword>
<keyword evidence="9 11" id="KW-0482">Metalloprotease</keyword>
<feature type="domain" description="PDZ" evidence="12">
    <location>
        <begin position="113"/>
        <end position="183"/>
    </location>
</feature>
<dbReference type="Proteomes" id="UP000178759">
    <property type="component" value="Unassembled WGS sequence"/>
</dbReference>
<dbReference type="SMART" id="SM00228">
    <property type="entry name" value="PDZ"/>
    <property type="match status" value="1"/>
</dbReference>
<dbReference type="GO" id="GO:0004222">
    <property type="term" value="F:metalloendopeptidase activity"/>
    <property type="evidence" value="ECO:0007669"/>
    <property type="project" value="InterPro"/>
</dbReference>
<evidence type="ECO:0000259" key="12">
    <source>
        <dbReference type="SMART" id="SM00228"/>
    </source>
</evidence>
<reference evidence="13 14" key="1">
    <citation type="journal article" date="2016" name="Nat. Commun.">
        <title>Thousands of microbial genomes shed light on interconnected biogeochemical processes in an aquifer system.</title>
        <authorList>
            <person name="Anantharaman K."/>
            <person name="Brown C.T."/>
            <person name="Hug L.A."/>
            <person name="Sharon I."/>
            <person name="Castelle C.J."/>
            <person name="Probst A.J."/>
            <person name="Thomas B.C."/>
            <person name="Singh A."/>
            <person name="Wilkins M.J."/>
            <person name="Karaoz U."/>
            <person name="Brodie E.L."/>
            <person name="Williams K.H."/>
            <person name="Hubbard S.S."/>
            <person name="Banfield J.F."/>
        </authorList>
    </citation>
    <scope>NUCLEOTIDE SEQUENCE [LARGE SCALE GENOMIC DNA]</scope>
</reference>
<proteinExistence type="inferred from homology"/>
<dbReference type="InterPro" id="IPR008915">
    <property type="entry name" value="Peptidase_M50"/>
</dbReference>
<evidence type="ECO:0000256" key="1">
    <source>
        <dbReference type="ARBA" id="ARBA00001947"/>
    </source>
</evidence>
<keyword evidence="6 11" id="KW-0378">Hydrolase</keyword>
<dbReference type="Pfam" id="PF17820">
    <property type="entry name" value="PDZ_6"/>
    <property type="match status" value="1"/>
</dbReference>
<protein>
    <recommendedName>
        <fullName evidence="11">Zinc metalloprotease</fullName>
        <ecNumber evidence="11">3.4.24.-</ecNumber>
    </recommendedName>
</protein>
<dbReference type="PANTHER" id="PTHR42837:SF2">
    <property type="entry name" value="MEMBRANE METALLOPROTEASE ARASP2, CHLOROPLASTIC-RELATED"/>
    <property type="match status" value="1"/>
</dbReference>
<accession>A0A1F6AH89</accession>
<dbReference type="GO" id="GO:0006508">
    <property type="term" value="P:proteolysis"/>
    <property type="evidence" value="ECO:0007669"/>
    <property type="project" value="UniProtKB-KW"/>
</dbReference>
<dbReference type="InterPro" id="IPR041489">
    <property type="entry name" value="PDZ_6"/>
</dbReference>
<keyword evidence="10 11" id="KW-0472">Membrane</keyword>